<keyword evidence="5" id="KW-1185">Reference proteome</keyword>
<name>A0A1R4KNQ4_9MICO</name>
<dbReference type="PROSITE" id="PS51257">
    <property type="entry name" value="PROKAR_LIPOPROTEIN"/>
    <property type="match status" value="1"/>
</dbReference>
<feature type="signal peptide" evidence="2">
    <location>
        <begin position="1"/>
        <end position="32"/>
    </location>
</feature>
<evidence type="ECO:0000259" key="3">
    <source>
        <dbReference type="PROSITE" id="PS50983"/>
    </source>
</evidence>
<dbReference type="EMBL" id="FUKO01000039">
    <property type="protein sequence ID" value="SJN45723.1"/>
    <property type="molecule type" value="Genomic_DNA"/>
</dbReference>
<accession>A0A1R4KNQ4</accession>
<feature type="chain" id="PRO_5039234421" evidence="2">
    <location>
        <begin position="33"/>
        <end position="375"/>
    </location>
</feature>
<evidence type="ECO:0000313" key="5">
    <source>
        <dbReference type="Proteomes" id="UP000196320"/>
    </source>
</evidence>
<dbReference type="RefSeq" id="WP_256971680.1">
    <property type="nucleotide sequence ID" value="NZ_FUKO01000039.1"/>
</dbReference>
<dbReference type="PANTHER" id="PTHR30535">
    <property type="entry name" value="VITAMIN B12-BINDING PROTEIN"/>
    <property type="match status" value="1"/>
</dbReference>
<keyword evidence="4" id="KW-0675">Receptor</keyword>
<dbReference type="SUPFAM" id="SSF53807">
    <property type="entry name" value="Helical backbone' metal receptor"/>
    <property type="match status" value="1"/>
</dbReference>
<dbReference type="Gene3D" id="3.40.50.1980">
    <property type="entry name" value="Nitrogenase molybdenum iron protein domain"/>
    <property type="match status" value="2"/>
</dbReference>
<proteinExistence type="inferred from homology"/>
<evidence type="ECO:0000256" key="1">
    <source>
        <dbReference type="ARBA" id="ARBA00008814"/>
    </source>
</evidence>
<evidence type="ECO:0000256" key="2">
    <source>
        <dbReference type="SAM" id="SignalP"/>
    </source>
</evidence>
<dbReference type="PROSITE" id="PS50983">
    <property type="entry name" value="FE_B12_PBP"/>
    <property type="match status" value="1"/>
</dbReference>
<dbReference type="InterPro" id="IPR002491">
    <property type="entry name" value="ABC_transptr_periplasmic_BD"/>
</dbReference>
<dbReference type="Proteomes" id="UP000196320">
    <property type="component" value="Unassembled WGS sequence"/>
</dbReference>
<evidence type="ECO:0000313" key="4">
    <source>
        <dbReference type="EMBL" id="SJN45723.1"/>
    </source>
</evidence>
<protein>
    <submittedName>
        <fullName evidence="4">Heme ABC transporter, cell surface heme and hemoprotein receptor HmuT</fullName>
    </submittedName>
</protein>
<comment type="similarity">
    <text evidence="1">Belongs to the bacterial solute-binding protein 8 family.</text>
</comment>
<dbReference type="InterPro" id="IPR050902">
    <property type="entry name" value="ABC_Transporter_SBP"/>
</dbReference>
<organism evidence="4 5">
    <name type="scientific">Microbacterium esteraromaticum</name>
    <dbReference type="NCBI Taxonomy" id="57043"/>
    <lineage>
        <taxon>Bacteria</taxon>
        <taxon>Bacillati</taxon>
        <taxon>Actinomycetota</taxon>
        <taxon>Actinomycetes</taxon>
        <taxon>Micrococcales</taxon>
        <taxon>Microbacteriaceae</taxon>
        <taxon>Microbacterium</taxon>
    </lineage>
</organism>
<sequence length="375" mass="39030">MSVASRRRWTALVAGFAATLVLMTGCASSVHGSVDGAVPQPALSEIDALEDPRAYEGPSTALIPNVEIEPIAENPEQQLPSTVTSYTQTGDEEQIEITDTGRVVAVDLAGSIAATVWGLGFGETLVGVDQSTTFPGTEDLDRVTSGGHTVNAETIIGLAPDVVITDGTVGPRDVIEQLRDVGITVVFVDNDPSFQGAEELVRQVAGVYGAPEVGELLAERIGQEIDATIAEVADLVPDDEADRLRILFLYLRGNAGVYYLFGSESGADELISALGCVDVAGELGWEGMRPMTDEALVAADPDLILTMTGGIASVGGVDGLLQEKPAVALTTAGEKRRIVDMEDGAVLSFGPRSATVIDALARAIYAPDSTGSDGE</sequence>
<dbReference type="PANTHER" id="PTHR30535:SF4">
    <property type="entry name" value="HEMIN-BINDING PERIPLASMIC PROTEIN HMUT"/>
    <property type="match status" value="1"/>
</dbReference>
<dbReference type="Pfam" id="PF01497">
    <property type="entry name" value="Peripla_BP_2"/>
    <property type="match status" value="1"/>
</dbReference>
<reference evidence="4 5" key="1">
    <citation type="submission" date="2017-02" db="EMBL/GenBank/DDBJ databases">
        <authorList>
            <person name="Peterson S.W."/>
        </authorList>
    </citation>
    <scope>NUCLEOTIDE SEQUENCE [LARGE SCALE GENOMIC DNA]</scope>
    <source>
        <strain evidence="4 5">B Mb 05.01</strain>
    </source>
</reference>
<dbReference type="AlphaFoldDB" id="A0A1R4KNQ4"/>
<feature type="domain" description="Fe/B12 periplasmic-binding" evidence="3">
    <location>
        <begin position="104"/>
        <end position="368"/>
    </location>
</feature>
<keyword evidence="2" id="KW-0732">Signal</keyword>
<gene>
    <name evidence="4" type="ORF">FM104_14240</name>
</gene>